<comment type="caution">
    <text evidence="3">The sequence shown here is derived from an EMBL/GenBank/DDBJ whole genome shotgun (WGS) entry which is preliminary data.</text>
</comment>
<dbReference type="PIRSF" id="PIRSF018249">
    <property type="entry name" value="MyrA_prd"/>
    <property type="match status" value="1"/>
</dbReference>
<feature type="domain" description="Methyltransferase" evidence="1">
    <location>
        <begin position="96"/>
        <end position="180"/>
    </location>
</feature>
<name>A0ABS5AV97_9STRE</name>
<dbReference type="RefSeq" id="WP_209550951.1">
    <property type="nucleotide sequence ID" value="NZ_QFAY01000006.1"/>
</dbReference>
<evidence type="ECO:0000259" key="2">
    <source>
        <dbReference type="Pfam" id="PF21302"/>
    </source>
</evidence>
<proteinExistence type="predicted"/>
<evidence type="ECO:0000313" key="4">
    <source>
        <dbReference type="Proteomes" id="UP001519349"/>
    </source>
</evidence>
<evidence type="ECO:0000313" key="3">
    <source>
        <dbReference type="EMBL" id="MBP2620489.1"/>
    </source>
</evidence>
<dbReference type="PANTHER" id="PTHR43591">
    <property type="entry name" value="METHYLTRANSFERASE"/>
    <property type="match status" value="1"/>
</dbReference>
<dbReference type="SUPFAM" id="SSF53335">
    <property type="entry name" value="S-adenosyl-L-methionine-dependent methyltransferases"/>
    <property type="match status" value="1"/>
</dbReference>
<dbReference type="Pfam" id="PF13649">
    <property type="entry name" value="Methyltransf_25"/>
    <property type="match status" value="1"/>
</dbReference>
<dbReference type="InterPro" id="IPR041698">
    <property type="entry name" value="Methyltransf_25"/>
</dbReference>
<protein>
    <submittedName>
        <fullName evidence="3">rRNA (Guanine-N1)-methyltransferase</fullName>
    </submittedName>
</protein>
<reference evidence="3 4" key="1">
    <citation type="submission" date="2018-05" db="EMBL/GenBank/DDBJ databases">
        <title>Draft genome sequence of Streptococcus panodentis CCUG 70867T.</title>
        <authorList>
            <person name="Salva-Serra F."/>
            <person name="Mendez V."/>
            <person name="Jaen-Luchoro D."/>
            <person name="Gonzales-Siles L."/>
            <person name="Karlsson R."/>
            <person name="Engstrom-Jakobsson H."/>
            <person name="Busquets A."/>
            <person name="Gomila M."/>
            <person name="Pineiro-Iglesias B."/>
            <person name="Bennasar-Figueras A."/>
            <person name="Seeger M."/>
            <person name="Moore E."/>
        </authorList>
    </citation>
    <scope>NUCLEOTIDE SEQUENCE [LARGE SCALE GENOMIC DNA]</scope>
    <source>
        <strain evidence="3 4">CCUG 70867</strain>
    </source>
</reference>
<sequence>MKSTIARFAKAQAFACPLCSQQLQLDQNSLKCPRRHSYDIARFGYVHLAPQVRQSKDYDKASFQNRQLILEAGFYRHILDSLLQILQETAPHATLLDVGCGEGYYAREIQAALPRKKIYAFDLSKESIQLAAKSDKSLAVNWFVGDLARLPIQEQAVDVVLDIFSPANYQEFQRVLKKEGLVIKVVPKDSHLQEIREKAVEQLGRKTYSNQQVIQHFQEHFDILSQQEVEHCQPLQPQERAALIQMTPLLFHVHQELIDWEDLKQVTISAIILVGKRKQNK</sequence>
<accession>A0ABS5AV97</accession>
<gene>
    <name evidence="3" type="ORF">DHL47_03885</name>
</gene>
<dbReference type="InterPro" id="IPR029063">
    <property type="entry name" value="SAM-dependent_MTases_sf"/>
</dbReference>
<dbReference type="InterPro" id="IPR048647">
    <property type="entry name" value="RlmA_N"/>
</dbReference>
<dbReference type="InterPro" id="IPR016718">
    <property type="entry name" value="rRNA_m1G-MeTrfase_A_prd"/>
</dbReference>
<dbReference type="Pfam" id="PF21302">
    <property type="entry name" value="Zn_ribbon_RlmA"/>
    <property type="match status" value="1"/>
</dbReference>
<organism evidence="3 4">
    <name type="scientific">Streptococcus panodentis</name>
    <dbReference type="NCBI Taxonomy" id="1581472"/>
    <lineage>
        <taxon>Bacteria</taxon>
        <taxon>Bacillati</taxon>
        <taxon>Bacillota</taxon>
        <taxon>Bacilli</taxon>
        <taxon>Lactobacillales</taxon>
        <taxon>Streptococcaceae</taxon>
        <taxon>Streptococcus</taxon>
    </lineage>
</organism>
<dbReference type="Gene3D" id="3.40.50.150">
    <property type="entry name" value="Vaccinia Virus protein VP39"/>
    <property type="match status" value="1"/>
</dbReference>
<dbReference type="EMBL" id="QFAY01000006">
    <property type="protein sequence ID" value="MBP2620489.1"/>
    <property type="molecule type" value="Genomic_DNA"/>
</dbReference>
<dbReference type="Proteomes" id="UP001519349">
    <property type="component" value="Unassembled WGS sequence"/>
</dbReference>
<keyword evidence="4" id="KW-1185">Reference proteome</keyword>
<feature type="domain" description="23S rRNA (guanine(745)-N(1))-methyltransferase N-terminal" evidence="2">
    <location>
        <begin position="14"/>
        <end position="51"/>
    </location>
</feature>
<dbReference type="CDD" id="cd02440">
    <property type="entry name" value="AdoMet_MTases"/>
    <property type="match status" value="1"/>
</dbReference>
<evidence type="ECO:0000259" key="1">
    <source>
        <dbReference type="Pfam" id="PF13649"/>
    </source>
</evidence>